<dbReference type="PRINTS" id="PR00109">
    <property type="entry name" value="TYRKINASE"/>
</dbReference>
<keyword evidence="8" id="KW-1185">Reference proteome</keyword>
<dbReference type="PROSITE" id="PS00107">
    <property type="entry name" value="PROTEIN_KINASE_ATP"/>
    <property type="match status" value="1"/>
</dbReference>
<dbReference type="InterPro" id="IPR001245">
    <property type="entry name" value="Ser-Thr/Tyr_kinase_cat_dom"/>
</dbReference>
<protein>
    <recommendedName>
        <fullName evidence="6">Protein kinase domain-containing protein</fullName>
    </recommendedName>
</protein>
<keyword evidence="1 5" id="KW-0418">Kinase</keyword>
<dbReference type="EMBL" id="JAPFFF010000029">
    <property type="protein sequence ID" value="KAK8846012.1"/>
    <property type="molecule type" value="Genomic_DNA"/>
</dbReference>
<comment type="caution">
    <text evidence="7">The sequence shown here is derived from an EMBL/GenBank/DDBJ whole genome shotgun (WGS) entry which is preliminary data.</text>
</comment>
<evidence type="ECO:0000256" key="5">
    <source>
        <dbReference type="RuleBase" id="RU000304"/>
    </source>
</evidence>
<name>A0ABR2HF01_9EUKA</name>
<dbReference type="InterPro" id="IPR008271">
    <property type="entry name" value="Ser/Thr_kinase_AS"/>
</dbReference>
<keyword evidence="1 5" id="KW-0723">Serine/threonine-protein kinase</keyword>
<dbReference type="Pfam" id="PF00069">
    <property type="entry name" value="Pkinase"/>
    <property type="match status" value="1"/>
</dbReference>
<dbReference type="InterPro" id="IPR011009">
    <property type="entry name" value="Kinase-like_dom_sf"/>
</dbReference>
<keyword evidence="1 5" id="KW-0808">Transferase</keyword>
<dbReference type="SMART" id="SM00220">
    <property type="entry name" value="S_TKc"/>
    <property type="match status" value="1"/>
</dbReference>
<evidence type="ECO:0000313" key="8">
    <source>
        <dbReference type="Proteomes" id="UP001470230"/>
    </source>
</evidence>
<dbReference type="InterPro" id="IPR051681">
    <property type="entry name" value="Ser/Thr_Kinases-Pseudokinases"/>
</dbReference>
<evidence type="ECO:0000313" key="7">
    <source>
        <dbReference type="EMBL" id="KAK8846012.1"/>
    </source>
</evidence>
<sequence>MDFEGAFFELEDYELTETTLGHGAFGTVYVAINIKDEKKYAVKIIDQNPNINGKQQMLLMRESIILNKVRHPSIVRFYGINLQSFNNPQRLEPSIITELLPKGSLRSIIDKSRKSKSFTSWNPTKKCIALLGISNAMNYLHKLGILHRDLKPDNILMDDDLYPKICDFGLARCLPETLSKSVQSCITHNIGTPAYMAPELFDDSSAYGSSVDVYAFAIIAYEIVTSLVPYHELGKINFYKLALSVINLTRPKFPEKVNPKMKDLICQCWSHNPLDRPTFAEIFNVLSTDFSYFDGEIDQNEVKKFLEKIQKEQENIRGQLKIDITPDKLTQSNKNESNSSIDLSSQKIDLSDNASLKMLMNENKTFYDIICELASQANIDLSTFKIDDNPFIHTACKSGSLKLVKYVLSLGKVDFSLKDVFFMIQFF</sequence>
<keyword evidence="2 4" id="KW-0547">Nucleotide-binding</keyword>
<organism evidence="7 8">
    <name type="scientific">Tritrichomonas musculus</name>
    <dbReference type="NCBI Taxonomy" id="1915356"/>
    <lineage>
        <taxon>Eukaryota</taxon>
        <taxon>Metamonada</taxon>
        <taxon>Parabasalia</taxon>
        <taxon>Tritrichomonadida</taxon>
        <taxon>Tritrichomonadidae</taxon>
        <taxon>Tritrichomonas</taxon>
    </lineage>
</organism>
<reference evidence="7 8" key="1">
    <citation type="submission" date="2024-04" db="EMBL/GenBank/DDBJ databases">
        <title>Tritrichomonas musculus Genome.</title>
        <authorList>
            <person name="Alves-Ferreira E."/>
            <person name="Grigg M."/>
            <person name="Lorenzi H."/>
            <person name="Galac M."/>
        </authorList>
    </citation>
    <scope>NUCLEOTIDE SEQUENCE [LARGE SCALE GENOMIC DNA]</scope>
    <source>
        <strain evidence="7 8">EAF2021</strain>
    </source>
</reference>
<evidence type="ECO:0000256" key="2">
    <source>
        <dbReference type="ARBA" id="ARBA00022741"/>
    </source>
</evidence>
<dbReference type="PANTHER" id="PTHR44329:SF214">
    <property type="entry name" value="PROTEIN KINASE DOMAIN-CONTAINING PROTEIN"/>
    <property type="match status" value="1"/>
</dbReference>
<feature type="domain" description="Protein kinase" evidence="6">
    <location>
        <begin position="14"/>
        <end position="293"/>
    </location>
</feature>
<dbReference type="Gene3D" id="1.10.510.10">
    <property type="entry name" value="Transferase(Phosphotransferase) domain 1"/>
    <property type="match status" value="1"/>
</dbReference>
<feature type="binding site" evidence="4">
    <location>
        <position position="43"/>
    </location>
    <ligand>
        <name>ATP</name>
        <dbReference type="ChEBI" id="CHEBI:30616"/>
    </ligand>
</feature>
<evidence type="ECO:0000256" key="1">
    <source>
        <dbReference type="ARBA" id="ARBA00022527"/>
    </source>
</evidence>
<evidence type="ECO:0000256" key="4">
    <source>
        <dbReference type="PROSITE-ProRule" id="PRU10141"/>
    </source>
</evidence>
<evidence type="ECO:0000259" key="6">
    <source>
        <dbReference type="PROSITE" id="PS50011"/>
    </source>
</evidence>
<comment type="similarity">
    <text evidence="5">Belongs to the protein kinase superfamily.</text>
</comment>
<dbReference type="PROSITE" id="PS00108">
    <property type="entry name" value="PROTEIN_KINASE_ST"/>
    <property type="match status" value="1"/>
</dbReference>
<gene>
    <name evidence="7" type="ORF">M9Y10_020012</name>
</gene>
<dbReference type="PROSITE" id="PS50011">
    <property type="entry name" value="PROTEIN_KINASE_DOM"/>
    <property type="match status" value="1"/>
</dbReference>
<dbReference type="Proteomes" id="UP001470230">
    <property type="component" value="Unassembled WGS sequence"/>
</dbReference>
<evidence type="ECO:0000256" key="3">
    <source>
        <dbReference type="ARBA" id="ARBA00022840"/>
    </source>
</evidence>
<dbReference type="InterPro" id="IPR017441">
    <property type="entry name" value="Protein_kinase_ATP_BS"/>
</dbReference>
<proteinExistence type="inferred from homology"/>
<accession>A0ABR2HF01</accession>
<keyword evidence="3 4" id="KW-0067">ATP-binding</keyword>
<dbReference type="InterPro" id="IPR000719">
    <property type="entry name" value="Prot_kinase_dom"/>
</dbReference>
<dbReference type="PANTHER" id="PTHR44329">
    <property type="entry name" value="SERINE/THREONINE-PROTEIN KINASE TNNI3K-RELATED"/>
    <property type="match status" value="1"/>
</dbReference>
<dbReference type="SUPFAM" id="SSF56112">
    <property type="entry name" value="Protein kinase-like (PK-like)"/>
    <property type="match status" value="1"/>
</dbReference>